<keyword evidence="4" id="KW-0676">Redox-active center</keyword>
<protein>
    <recommendedName>
        <fullName evidence="5">Thioredoxin domain-containing protein</fullName>
    </recommendedName>
</protein>
<sequence>MIGNFFLLIGILFSLNFFSQDKLTIVGKDTKNQYQKTLKLISTFNEKYYGGFTGDSSSIKNNIFNFKVPNYNDGIPRPFRLLFKTEKNKVLKISDIFYISKKTNTINFDSDKNKIIFDNKNDLYKEKMNYEAYMQSYISEKNRLDSIKFSINERKKFKLEKITIDSLQNLYNTLDHYEDSLLLSLSKKTPDSYVIFWKLVQKFESKGYNKKYYQIFNNLNSSIKKSSVGLIFNNQFKRSEKIVLGSLFPDLIFYNKKVLAELGKKYTLVDFWFSYCQPCIEDFPKYKEIYSEYHDKGFEILNISTDRTKDKGNWEKIITEKELKWVHFLDENGVRAKQYNINKFPTNFLLDSSGTIIKKDISPEELEFYLSENLR</sequence>
<dbReference type="Gene3D" id="3.40.30.10">
    <property type="entry name" value="Glutaredoxin"/>
    <property type="match status" value="1"/>
</dbReference>
<name>A0A511YEI6_9FLAO</name>
<evidence type="ECO:0000256" key="4">
    <source>
        <dbReference type="ARBA" id="ARBA00023284"/>
    </source>
</evidence>
<evidence type="ECO:0000256" key="1">
    <source>
        <dbReference type="ARBA" id="ARBA00004196"/>
    </source>
</evidence>
<dbReference type="GO" id="GO:0017004">
    <property type="term" value="P:cytochrome complex assembly"/>
    <property type="evidence" value="ECO:0007669"/>
    <property type="project" value="UniProtKB-KW"/>
</dbReference>
<dbReference type="Pfam" id="PF13905">
    <property type="entry name" value="Thioredoxin_8"/>
    <property type="match status" value="1"/>
</dbReference>
<dbReference type="InterPro" id="IPR012336">
    <property type="entry name" value="Thioredoxin-like_fold"/>
</dbReference>
<dbReference type="InterPro" id="IPR036249">
    <property type="entry name" value="Thioredoxin-like_sf"/>
</dbReference>
<dbReference type="GO" id="GO:0030313">
    <property type="term" value="C:cell envelope"/>
    <property type="evidence" value="ECO:0007669"/>
    <property type="project" value="UniProtKB-SubCell"/>
</dbReference>
<comment type="caution">
    <text evidence="6">The sequence shown here is derived from an EMBL/GenBank/DDBJ whole genome shotgun (WGS) entry which is preliminary data.</text>
</comment>
<keyword evidence="2" id="KW-0201">Cytochrome c-type biogenesis</keyword>
<feature type="domain" description="Thioredoxin" evidence="5">
    <location>
        <begin position="236"/>
        <end position="375"/>
    </location>
</feature>
<evidence type="ECO:0000256" key="3">
    <source>
        <dbReference type="ARBA" id="ARBA00023157"/>
    </source>
</evidence>
<dbReference type="EMBL" id="BJYI01000017">
    <property type="protein sequence ID" value="GEN73608.1"/>
    <property type="molecule type" value="Genomic_DNA"/>
</dbReference>
<dbReference type="PANTHER" id="PTHR42852">
    <property type="entry name" value="THIOL:DISULFIDE INTERCHANGE PROTEIN DSBE"/>
    <property type="match status" value="1"/>
</dbReference>
<dbReference type="InterPro" id="IPR050553">
    <property type="entry name" value="Thioredoxin_ResA/DsbE_sf"/>
</dbReference>
<dbReference type="CDD" id="cd02966">
    <property type="entry name" value="TlpA_like_family"/>
    <property type="match status" value="1"/>
</dbReference>
<accession>A0A511YEI6</accession>
<dbReference type="PANTHER" id="PTHR42852:SF6">
    <property type="entry name" value="THIOL:DISULFIDE INTERCHANGE PROTEIN DSBE"/>
    <property type="match status" value="1"/>
</dbReference>
<dbReference type="Proteomes" id="UP000321150">
    <property type="component" value="Unassembled WGS sequence"/>
</dbReference>
<dbReference type="AlphaFoldDB" id="A0A511YEI6"/>
<organism evidence="6 7">
    <name type="scientific">Chryseobacterium lathyri</name>
    <dbReference type="NCBI Taxonomy" id="395933"/>
    <lineage>
        <taxon>Bacteria</taxon>
        <taxon>Pseudomonadati</taxon>
        <taxon>Bacteroidota</taxon>
        <taxon>Flavobacteriia</taxon>
        <taxon>Flavobacteriales</taxon>
        <taxon>Weeksellaceae</taxon>
        <taxon>Chryseobacterium group</taxon>
        <taxon>Chryseobacterium</taxon>
    </lineage>
</organism>
<evidence type="ECO:0000256" key="2">
    <source>
        <dbReference type="ARBA" id="ARBA00022748"/>
    </source>
</evidence>
<evidence type="ECO:0000313" key="6">
    <source>
        <dbReference type="EMBL" id="GEN73608.1"/>
    </source>
</evidence>
<gene>
    <name evidence="6" type="ORF">CLA01_36800</name>
</gene>
<dbReference type="OrthoDB" id="710833at2"/>
<proteinExistence type="predicted"/>
<dbReference type="SUPFAM" id="SSF52833">
    <property type="entry name" value="Thioredoxin-like"/>
    <property type="match status" value="1"/>
</dbReference>
<dbReference type="PROSITE" id="PS51352">
    <property type="entry name" value="THIOREDOXIN_2"/>
    <property type="match status" value="1"/>
</dbReference>
<dbReference type="RefSeq" id="WP_111959170.1">
    <property type="nucleotide sequence ID" value="NZ_BJYI01000017.1"/>
</dbReference>
<keyword evidence="3" id="KW-1015">Disulfide bond</keyword>
<evidence type="ECO:0000259" key="5">
    <source>
        <dbReference type="PROSITE" id="PS51352"/>
    </source>
</evidence>
<reference evidence="6 7" key="1">
    <citation type="submission" date="2019-07" db="EMBL/GenBank/DDBJ databases">
        <title>Whole genome shotgun sequence of Chryseobacterium lathyri NBRC 105250.</title>
        <authorList>
            <person name="Hosoyama A."/>
            <person name="Uohara A."/>
            <person name="Ohji S."/>
            <person name="Ichikawa N."/>
        </authorList>
    </citation>
    <scope>NUCLEOTIDE SEQUENCE [LARGE SCALE GENOMIC DNA]</scope>
    <source>
        <strain evidence="6 7">NBRC 105250</strain>
    </source>
</reference>
<comment type="subcellular location">
    <subcellularLocation>
        <location evidence="1">Cell envelope</location>
    </subcellularLocation>
</comment>
<dbReference type="InterPro" id="IPR013766">
    <property type="entry name" value="Thioredoxin_domain"/>
</dbReference>
<evidence type="ECO:0000313" key="7">
    <source>
        <dbReference type="Proteomes" id="UP000321150"/>
    </source>
</evidence>